<dbReference type="PANTHER" id="PTHR38425">
    <property type="entry name" value="LONG CHRONOLOGICAL LIFESPAN PROTEIN 2"/>
    <property type="match status" value="1"/>
</dbReference>
<keyword evidence="7" id="KW-1185">Reference proteome</keyword>
<evidence type="ECO:0000256" key="5">
    <source>
        <dbReference type="SAM" id="SignalP"/>
    </source>
</evidence>
<dbReference type="InterPro" id="IPR034543">
    <property type="entry name" value="LCL2"/>
</dbReference>
<comment type="similarity">
    <text evidence="2">Belongs to the LCL2 family.</text>
</comment>
<gene>
    <name evidence="6" type="ORF">MAM_07163</name>
</gene>
<dbReference type="GeneID" id="63741618"/>
<dbReference type="OrthoDB" id="2234316at2759"/>
<dbReference type="CDD" id="cd23996">
    <property type="entry name" value="LCL2-like"/>
    <property type="match status" value="1"/>
</dbReference>
<evidence type="ECO:0000256" key="1">
    <source>
        <dbReference type="ARBA" id="ARBA00002208"/>
    </source>
</evidence>
<dbReference type="RefSeq" id="XP_040676002.1">
    <property type="nucleotide sequence ID" value="XM_040825961.1"/>
</dbReference>
<comment type="caution">
    <text evidence="6">The sequence shown here is derived from an EMBL/GenBank/DDBJ whole genome shotgun (WGS) entry which is preliminary data.</text>
</comment>
<accession>A0A0B2WG26</accession>
<comment type="function">
    <text evidence="1">Probable component of the endoplasmic reticulum-associated degradation (ERAD) pathway.</text>
</comment>
<feature type="chain" id="PRO_5002096591" description="Long chronological lifespan protein 2" evidence="5">
    <location>
        <begin position="17"/>
        <end position="123"/>
    </location>
</feature>
<name>A0A0B2WG26_METAS</name>
<dbReference type="EMBL" id="AZHE01000028">
    <property type="protein sequence ID" value="KHN94936.1"/>
    <property type="molecule type" value="Genomic_DNA"/>
</dbReference>
<evidence type="ECO:0000256" key="2">
    <source>
        <dbReference type="ARBA" id="ARBA00010545"/>
    </source>
</evidence>
<sequence length="123" mass="13987">MQLLILLMSLFALATAQFDFFEHLFGGHNAHEHQQQQQQQQQQQNNPSDAGLYVSRYEQSHCDKYLCPDTLACVHFPHHCPCPWAANEDKFELGEGTRVCISKGGFKAGEAARKIELARKGWL</sequence>
<dbReference type="HOGENOM" id="CLU_142363_0_0_1"/>
<evidence type="ECO:0000256" key="3">
    <source>
        <dbReference type="ARBA" id="ARBA00018534"/>
    </source>
</evidence>
<dbReference type="PANTHER" id="PTHR38425:SF1">
    <property type="entry name" value="LONG CHRONOLOGICAL LIFESPAN PROTEIN 2"/>
    <property type="match status" value="1"/>
</dbReference>
<dbReference type="GO" id="GO:0036503">
    <property type="term" value="P:ERAD pathway"/>
    <property type="evidence" value="ECO:0007669"/>
    <property type="project" value="TreeGrafter"/>
</dbReference>
<feature type="signal peptide" evidence="5">
    <location>
        <begin position="1"/>
        <end position="16"/>
    </location>
</feature>
<protein>
    <recommendedName>
        <fullName evidence="3">Long chronological lifespan protein 2</fullName>
    </recommendedName>
</protein>
<evidence type="ECO:0000313" key="7">
    <source>
        <dbReference type="Proteomes" id="UP000030816"/>
    </source>
</evidence>
<dbReference type="AlphaFoldDB" id="A0A0B2WG26"/>
<organism evidence="6 7">
    <name type="scientific">Metarhizium album (strain ARSEF 1941)</name>
    <dbReference type="NCBI Taxonomy" id="1081103"/>
    <lineage>
        <taxon>Eukaryota</taxon>
        <taxon>Fungi</taxon>
        <taxon>Dikarya</taxon>
        <taxon>Ascomycota</taxon>
        <taxon>Pezizomycotina</taxon>
        <taxon>Sordariomycetes</taxon>
        <taxon>Hypocreomycetidae</taxon>
        <taxon>Hypocreales</taxon>
        <taxon>Clavicipitaceae</taxon>
        <taxon>Metarhizium</taxon>
    </lineage>
</organism>
<evidence type="ECO:0000313" key="6">
    <source>
        <dbReference type="EMBL" id="KHN94936.1"/>
    </source>
</evidence>
<keyword evidence="4 5" id="KW-0732">Signal</keyword>
<proteinExistence type="inferred from homology"/>
<reference evidence="6 7" key="1">
    <citation type="journal article" date="2014" name="Proc. Natl. Acad. Sci. U.S.A.">
        <title>Trajectory and genomic determinants of fungal-pathogen speciation and host adaptation.</title>
        <authorList>
            <person name="Hu X."/>
            <person name="Xiao G."/>
            <person name="Zheng P."/>
            <person name="Shang Y."/>
            <person name="Su Y."/>
            <person name="Zhang X."/>
            <person name="Liu X."/>
            <person name="Zhan S."/>
            <person name="St Leger R.J."/>
            <person name="Wang C."/>
        </authorList>
    </citation>
    <scope>NUCLEOTIDE SEQUENCE [LARGE SCALE GENOMIC DNA]</scope>
    <source>
        <strain evidence="6 7">ARSEF 1941</strain>
    </source>
</reference>
<evidence type="ECO:0000256" key="4">
    <source>
        <dbReference type="ARBA" id="ARBA00022729"/>
    </source>
</evidence>
<dbReference type="Proteomes" id="UP000030816">
    <property type="component" value="Unassembled WGS sequence"/>
</dbReference>